<accession>A0ACC0XID9</accession>
<reference evidence="2" key="1">
    <citation type="journal article" date="2023" name="G3 (Bethesda)">
        <title>Genome assembly and association tests identify interacting loci associated with vigor, precocity, and sex in interspecific pistachio rootstocks.</title>
        <authorList>
            <person name="Palmer W."/>
            <person name="Jacygrad E."/>
            <person name="Sagayaradj S."/>
            <person name="Cavanaugh K."/>
            <person name="Han R."/>
            <person name="Bertier L."/>
            <person name="Beede B."/>
            <person name="Kafkas S."/>
            <person name="Golino D."/>
            <person name="Preece J."/>
            <person name="Michelmore R."/>
        </authorList>
    </citation>
    <scope>NUCLEOTIDE SEQUENCE [LARGE SCALE GENOMIC DNA]</scope>
</reference>
<evidence type="ECO:0000313" key="1">
    <source>
        <dbReference type="EMBL" id="KAJ0017421.1"/>
    </source>
</evidence>
<gene>
    <name evidence="1" type="ORF">Pint_10186</name>
</gene>
<keyword evidence="2" id="KW-1185">Reference proteome</keyword>
<name>A0ACC0XID9_9ROSI</name>
<dbReference type="EMBL" id="CM047747">
    <property type="protein sequence ID" value="KAJ0017421.1"/>
    <property type="molecule type" value="Genomic_DNA"/>
</dbReference>
<protein>
    <submittedName>
        <fullName evidence="1">Uncharacterized protein</fullName>
    </submittedName>
</protein>
<evidence type="ECO:0000313" key="2">
    <source>
        <dbReference type="Proteomes" id="UP001163603"/>
    </source>
</evidence>
<comment type="caution">
    <text evidence="1">The sequence shown here is derived from an EMBL/GenBank/DDBJ whole genome shotgun (WGS) entry which is preliminary data.</text>
</comment>
<proteinExistence type="predicted"/>
<organism evidence="1 2">
    <name type="scientific">Pistacia integerrima</name>
    <dbReference type="NCBI Taxonomy" id="434235"/>
    <lineage>
        <taxon>Eukaryota</taxon>
        <taxon>Viridiplantae</taxon>
        <taxon>Streptophyta</taxon>
        <taxon>Embryophyta</taxon>
        <taxon>Tracheophyta</taxon>
        <taxon>Spermatophyta</taxon>
        <taxon>Magnoliopsida</taxon>
        <taxon>eudicotyledons</taxon>
        <taxon>Gunneridae</taxon>
        <taxon>Pentapetalae</taxon>
        <taxon>rosids</taxon>
        <taxon>malvids</taxon>
        <taxon>Sapindales</taxon>
        <taxon>Anacardiaceae</taxon>
        <taxon>Pistacia</taxon>
    </lineage>
</organism>
<sequence>MPILCLQLFMSVGISHLYQTFGLSFPDCRYFNEKSGISEHIPLGSFNAMFNFTGSWQVDAAATKSLAMVGKFIPRLNLVLCEEIRRAVPYSWDPSSLAMQHQSSPLSVMDIEDYVKEIGDQRFLDSNSHLNAGPLKYKISLKTSQHFQPVAYTSDFDVTVIFRRRGGDDLEQSHAKWAETVQLAPDVINMTFTPIVSLLEGVPGIKHLARAIDYTSSCMDGDFAPMVELVKVCKNAYTQLSNSKTSKELKAKMPLLDEKYVMEPEEVGHELLLYSRVSSSSVEILENGVLLEPSKKGRCWNELKSRGMLKLGKRNKVQFLRNDETEKLLKKQ</sequence>
<dbReference type="Proteomes" id="UP001163603">
    <property type="component" value="Chromosome 12"/>
</dbReference>